<accession>A0A6N2KZT7</accession>
<name>A0A6N2KZT7_SALVM</name>
<sequence length="148" mass="16736">MPSTSLEPQSTPPESPPTLVKEAAVEASFGCILRLKNAVNDEFLQDLLRKVQAAMATYHFVENCTSNMSQPYLDDIISKLLRCLQLRNHYHQKVLPALTKAMDDFSDSKIQVQAAMATYHFVENCTSNMSQPYLDDIISKLLRCLQVR</sequence>
<gene>
    <name evidence="1" type="ORF">SVIM_LOCUS153338</name>
</gene>
<dbReference type="SUPFAM" id="SSF48371">
    <property type="entry name" value="ARM repeat"/>
    <property type="match status" value="1"/>
</dbReference>
<evidence type="ECO:0000313" key="1">
    <source>
        <dbReference type="EMBL" id="VFU33478.1"/>
    </source>
</evidence>
<dbReference type="Gene3D" id="1.25.10.10">
    <property type="entry name" value="Leucine-rich Repeat Variant"/>
    <property type="match status" value="1"/>
</dbReference>
<protein>
    <submittedName>
        <fullName evidence="1">Uncharacterized protein</fullName>
    </submittedName>
</protein>
<proteinExistence type="predicted"/>
<dbReference type="InterPro" id="IPR016024">
    <property type="entry name" value="ARM-type_fold"/>
</dbReference>
<organism evidence="1">
    <name type="scientific">Salix viminalis</name>
    <name type="common">Common osier</name>
    <name type="synonym">Basket willow</name>
    <dbReference type="NCBI Taxonomy" id="40686"/>
    <lineage>
        <taxon>Eukaryota</taxon>
        <taxon>Viridiplantae</taxon>
        <taxon>Streptophyta</taxon>
        <taxon>Embryophyta</taxon>
        <taxon>Tracheophyta</taxon>
        <taxon>Spermatophyta</taxon>
        <taxon>Magnoliopsida</taxon>
        <taxon>eudicotyledons</taxon>
        <taxon>Gunneridae</taxon>
        <taxon>Pentapetalae</taxon>
        <taxon>rosids</taxon>
        <taxon>fabids</taxon>
        <taxon>Malpighiales</taxon>
        <taxon>Salicaceae</taxon>
        <taxon>Saliceae</taxon>
        <taxon>Salix</taxon>
    </lineage>
</organism>
<dbReference type="AlphaFoldDB" id="A0A6N2KZT7"/>
<dbReference type="EMBL" id="CAADRP010000891">
    <property type="protein sequence ID" value="VFU33478.1"/>
    <property type="molecule type" value="Genomic_DNA"/>
</dbReference>
<reference evidence="1" key="1">
    <citation type="submission" date="2019-03" db="EMBL/GenBank/DDBJ databases">
        <authorList>
            <person name="Mank J."/>
            <person name="Almeida P."/>
        </authorList>
    </citation>
    <scope>NUCLEOTIDE SEQUENCE</scope>
    <source>
        <strain evidence="1">78183</strain>
    </source>
</reference>
<dbReference type="InterPro" id="IPR011989">
    <property type="entry name" value="ARM-like"/>
</dbReference>